<dbReference type="Proteomes" id="UP000887013">
    <property type="component" value="Unassembled WGS sequence"/>
</dbReference>
<keyword evidence="3" id="KW-1185">Reference proteome</keyword>
<protein>
    <submittedName>
        <fullName evidence="2">Uncharacterized protein</fullName>
    </submittedName>
</protein>
<keyword evidence="1" id="KW-0472">Membrane</keyword>
<comment type="caution">
    <text evidence="2">The sequence shown here is derived from an EMBL/GenBank/DDBJ whole genome shotgun (WGS) entry which is preliminary data.</text>
</comment>
<keyword evidence="1" id="KW-1133">Transmembrane helix</keyword>
<gene>
    <name evidence="2" type="ORF">NPIL_632491</name>
</gene>
<dbReference type="AlphaFoldDB" id="A0A8X6U9J0"/>
<reference evidence="2" key="1">
    <citation type="submission" date="2020-08" db="EMBL/GenBank/DDBJ databases">
        <title>Multicomponent nature underlies the extraordinary mechanical properties of spider dragline silk.</title>
        <authorList>
            <person name="Kono N."/>
            <person name="Nakamura H."/>
            <person name="Mori M."/>
            <person name="Yoshida Y."/>
            <person name="Ohtoshi R."/>
            <person name="Malay A.D."/>
            <person name="Moran D.A.P."/>
            <person name="Tomita M."/>
            <person name="Numata K."/>
            <person name="Arakawa K."/>
        </authorList>
    </citation>
    <scope>NUCLEOTIDE SEQUENCE</scope>
</reference>
<feature type="transmembrane region" description="Helical" evidence="1">
    <location>
        <begin position="67"/>
        <end position="89"/>
    </location>
</feature>
<dbReference type="EMBL" id="BMAW01026049">
    <property type="protein sequence ID" value="GFT95153.1"/>
    <property type="molecule type" value="Genomic_DNA"/>
</dbReference>
<evidence type="ECO:0000313" key="3">
    <source>
        <dbReference type="Proteomes" id="UP000887013"/>
    </source>
</evidence>
<evidence type="ECO:0000256" key="1">
    <source>
        <dbReference type="SAM" id="Phobius"/>
    </source>
</evidence>
<proteinExistence type="predicted"/>
<organism evidence="2 3">
    <name type="scientific">Nephila pilipes</name>
    <name type="common">Giant wood spider</name>
    <name type="synonym">Nephila maculata</name>
    <dbReference type="NCBI Taxonomy" id="299642"/>
    <lineage>
        <taxon>Eukaryota</taxon>
        <taxon>Metazoa</taxon>
        <taxon>Ecdysozoa</taxon>
        <taxon>Arthropoda</taxon>
        <taxon>Chelicerata</taxon>
        <taxon>Arachnida</taxon>
        <taxon>Araneae</taxon>
        <taxon>Araneomorphae</taxon>
        <taxon>Entelegynae</taxon>
        <taxon>Araneoidea</taxon>
        <taxon>Nephilidae</taxon>
        <taxon>Nephila</taxon>
    </lineage>
</organism>
<sequence length="90" mass="10044">MASSSSRCDTSRRLSVGIFKIPGVLIPSIQSLRIERCDPPRAVMNIAEHFGLCRCWVCDTPAMCYPLWLWSCGTHTAIINDLVALFLLFA</sequence>
<evidence type="ECO:0000313" key="2">
    <source>
        <dbReference type="EMBL" id="GFT95153.1"/>
    </source>
</evidence>
<keyword evidence="1" id="KW-0812">Transmembrane</keyword>
<name>A0A8X6U9J0_NEPPI</name>
<accession>A0A8X6U9J0</accession>